<organism evidence="1 2">
    <name type="scientific">Serpentinimonas raichei</name>
    <dbReference type="NCBI Taxonomy" id="1458425"/>
    <lineage>
        <taxon>Bacteria</taxon>
        <taxon>Pseudomonadati</taxon>
        <taxon>Pseudomonadota</taxon>
        <taxon>Betaproteobacteria</taxon>
        <taxon>Burkholderiales</taxon>
        <taxon>Comamonadaceae</taxon>
        <taxon>Serpentinimonas</taxon>
    </lineage>
</organism>
<protein>
    <submittedName>
        <fullName evidence="1">Uncharacterized protein/domain associated with GTPase</fullName>
    </submittedName>
</protein>
<dbReference type="EMBL" id="AP014568">
    <property type="protein sequence ID" value="BAO80478.1"/>
    <property type="molecule type" value="Genomic_DNA"/>
</dbReference>
<dbReference type="RefSeq" id="WP_045530902.1">
    <property type="nucleotide sequence ID" value="NZ_AP014568.1"/>
</dbReference>
<dbReference type="CDD" id="cd07177">
    <property type="entry name" value="terB_like"/>
    <property type="match status" value="1"/>
</dbReference>
<dbReference type="Proteomes" id="UP000067461">
    <property type="component" value="Chromosome"/>
</dbReference>
<gene>
    <name evidence="1" type="ORF">SRAA_0624</name>
</gene>
<dbReference type="AlphaFoldDB" id="A0A060NLS8"/>
<sequence>MNPQPQRALLTILVHAAMADGQKADSERQFIRELAQQLDAEAGAAQLSQALQDALLKRVTLAQAVAQLEDAEQRQLAYEWALAVCDADGVASTAEQAFLSQLRAQLGFTGTAVAQELEQLERQTHSVAAAAYADDFLDADERTPEVAPAAQGWAAAPKAAMAMAGVGALAAGVAGAAALSGRNPAQQPAQRLAQNQPQSVAGNPALDSMILRYAILNGALELLPQSWATVAIIPLQVKMVYRIGKAHGVALDQGHIREFIAAAGVGMGSQYLEQFGRRLLGGLVGKMAGRTVGGLAGRATGVAFSFATTYALGQLAKRYYAGGRVMSTDVLRQTFQGLLGPAKNLQQQHLPEIQARARTLNAGEVLRLVKGGI</sequence>
<proteinExistence type="predicted"/>
<dbReference type="STRING" id="1458425.SRAA_0624"/>
<dbReference type="OrthoDB" id="195780at2"/>
<dbReference type="KEGG" id="cbaa:SRAA_0624"/>
<evidence type="ECO:0000313" key="2">
    <source>
        <dbReference type="Proteomes" id="UP000067461"/>
    </source>
</evidence>
<dbReference type="HOGENOM" id="CLU_871371_0_0_4"/>
<dbReference type="Gene3D" id="1.10.3680.10">
    <property type="entry name" value="TerB-like"/>
    <property type="match status" value="1"/>
</dbReference>
<dbReference type="InterPro" id="IPR029024">
    <property type="entry name" value="TerB-like"/>
</dbReference>
<dbReference type="InterPro" id="IPR007486">
    <property type="entry name" value="YebE"/>
</dbReference>
<evidence type="ECO:0000313" key="1">
    <source>
        <dbReference type="EMBL" id="BAO80478.1"/>
    </source>
</evidence>
<accession>A0A060NLS8</accession>
<name>A0A060NLS8_9BURK</name>
<dbReference type="Pfam" id="PF04391">
    <property type="entry name" value="DUF533"/>
    <property type="match status" value="1"/>
</dbReference>
<keyword evidence="2" id="KW-1185">Reference proteome</keyword>
<reference evidence="1 2" key="1">
    <citation type="journal article" date="2014" name="Nat. Commun.">
        <title>Physiological and genomic features of highly alkaliphilic hydrogen-utilizing Betaproteobacteria from a continental serpentinizing site.</title>
        <authorList>
            <person name="Suzuki S."/>
            <person name="Kuenen J.G."/>
            <person name="Schipper K."/>
            <person name="van der Velde S."/>
            <person name="Ishii S."/>
            <person name="Wu A."/>
            <person name="Sorokin D.Y."/>
            <person name="Tenney A."/>
            <person name="Meng X.Y."/>
            <person name="Morrill P.L."/>
            <person name="Kamagata Y."/>
            <person name="Muyzer G."/>
            <person name="Nealson K.H."/>
        </authorList>
    </citation>
    <scope>NUCLEOTIDE SEQUENCE [LARGE SCALE GENOMIC DNA]</scope>
    <source>
        <strain evidence="1 2">A1</strain>
    </source>
</reference>
<dbReference type="SUPFAM" id="SSF158682">
    <property type="entry name" value="TerB-like"/>
    <property type="match status" value="1"/>
</dbReference>